<feature type="transmembrane region" description="Helical" evidence="1">
    <location>
        <begin position="216"/>
        <end position="237"/>
    </location>
</feature>
<feature type="domain" description="Acyltransferase 3" evidence="2">
    <location>
        <begin position="1"/>
        <end position="323"/>
    </location>
</feature>
<dbReference type="EMBL" id="FOVR01000004">
    <property type="protein sequence ID" value="SFO29302.1"/>
    <property type="molecule type" value="Genomic_DNA"/>
</dbReference>
<keyword evidence="1" id="KW-0472">Membrane</keyword>
<evidence type="ECO:0000313" key="3">
    <source>
        <dbReference type="EMBL" id="SFO29302.1"/>
    </source>
</evidence>
<evidence type="ECO:0000256" key="1">
    <source>
        <dbReference type="SAM" id="Phobius"/>
    </source>
</evidence>
<reference evidence="3 4" key="1">
    <citation type="submission" date="2016-10" db="EMBL/GenBank/DDBJ databases">
        <authorList>
            <person name="de Groot N.N."/>
        </authorList>
    </citation>
    <scope>NUCLEOTIDE SEQUENCE [LARGE SCALE GENOMIC DNA]</scope>
    <source>
        <strain evidence="3 4">CGMCC 1.9157</strain>
    </source>
</reference>
<dbReference type="Proteomes" id="UP000199236">
    <property type="component" value="Unassembled WGS sequence"/>
</dbReference>
<feature type="transmembrane region" description="Helical" evidence="1">
    <location>
        <begin position="186"/>
        <end position="204"/>
    </location>
</feature>
<dbReference type="InterPro" id="IPR002656">
    <property type="entry name" value="Acyl_transf_3_dom"/>
</dbReference>
<accession>A0A1I5FZW8</accession>
<dbReference type="AlphaFoldDB" id="A0A1I5FZW8"/>
<gene>
    <name evidence="3" type="ORF">SAMN04488056_104287</name>
</gene>
<feature type="transmembrane region" description="Helical" evidence="1">
    <location>
        <begin position="308"/>
        <end position="327"/>
    </location>
</feature>
<feature type="transmembrane region" description="Helical" evidence="1">
    <location>
        <begin position="149"/>
        <end position="174"/>
    </location>
</feature>
<keyword evidence="1" id="KW-1133">Transmembrane helix</keyword>
<dbReference type="GO" id="GO:0016747">
    <property type="term" value="F:acyltransferase activity, transferring groups other than amino-acyl groups"/>
    <property type="evidence" value="ECO:0007669"/>
    <property type="project" value="InterPro"/>
</dbReference>
<dbReference type="PANTHER" id="PTHR36927:SF1">
    <property type="entry name" value="MDO-LIKE PROTEIN"/>
    <property type="match status" value="1"/>
</dbReference>
<protein>
    <submittedName>
        <fullName evidence="3">Fucose 4-O-acetylase</fullName>
    </submittedName>
</protein>
<feature type="transmembrane region" description="Helical" evidence="1">
    <location>
        <begin position="46"/>
        <end position="65"/>
    </location>
</feature>
<evidence type="ECO:0000313" key="4">
    <source>
        <dbReference type="Proteomes" id="UP000199236"/>
    </source>
</evidence>
<proteinExistence type="predicted"/>
<dbReference type="InterPro" id="IPR050623">
    <property type="entry name" value="Glucan_succinyl_AcylTrfase"/>
</dbReference>
<keyword evidence="4" id="KW-1185">Reference proteome</keyword>
<evidence type="ECO:0000259" key="2">
    <source>
        <dbReference type="Pfam" id="PF01757"/>
    </source>
</evidence>
<keyword evidence="1" id="KW-0812">Transmembrane</keyword>
<sequence length="358" mass="41125">MDFARAVLMILGLFFHAGSFYGTGNDWLIISDETTPIVNGFNFLIHSFRMEAFYLIAGFFFALVMEKQRPNFLRDRLVRIAVPLVVCGALINPVMHYSVYGYDYIIAKDYFIKGEWLSHLWFLGNLIIYILISIPICRHIRKNVRMTRTQLFVTVTFITPFVAAGLNFIANRIFPEKFLFIAPESIFDYLPYYCLGMICFYNRAEFTKLLSMQSFAIALVIAAAMIATREVLTIYGLTFISKVIYALLRGPMILLTLSFLIVMGNRESKIVRSFSDSSYTIYLFHLPIFVLLYKTIFQHTHLGALPEYALLIVITYALCYAIHIFAIKQSKLLSLAFNGKPFSLKDYSLLGRKLRSDG</sequence>
<organism evidence="3 4">
    <name type="scientific">Cohaesibacter marisflavi</name>
    <dbReference type="NCBI Taxonomy" id="655353"/>
    <lineage>
        <taxon>Bacteria</taxon>
        <taxon>Pseudomonadati</taxon>
        <taxon>Pseudomonadota</taxon>
        <taxon>Alphaproteobacteria</taxon>
        <taxon>Hyphomicrobiales</taxon>
        <taxon>Cohaesibacteraceae</taxon>
    </lineage>
</organism>
<dbReference type="PANTHER" id="PTHR36927">
    <property type="entry name" value="BLR4337 PROTEIN"/>
    <property type="match status" value="1"/>
</dbReference>
<dbReference type="Pfam" id="PF01757">
    <property type="entry name" value="Acyl_transf_3"/>
    <property type="match status" value="1"/>
</dbReference>
<name>A0A1I5FZW8_9HYPH</name>
<feature type="transmembrane region" description="Helical" evidence="1">
    <location>
        <begin position="119"/>
        <end position="137"/>
    </location>
</feature>
<feature type="transmembrane region" description="Helical" evidence="1">
    <location>
        <begin position="277"/>
        <end position="296"/>
    </location>
</feature>
<feature type="transmembrane region" description="Helical" evidence="1">
    <location>
        <begin position="243"/>
        <end position="265"/>
    </location>
</feature>
<feature type="transmembrane region" description="Helical" evidence="1">
    <location>
        <begin position="77"/>
        <end position="99"/>
    </location>
</feature>